<dbReference type="PIRSF" id="PIRSF003113">
    <property type="entry name" value="BolA"/>
    <property type="match status" value="1"/>
</dbReference>
<proteinExistence type="inferred from homology"/>
<dbReference type="GO" id="GO:0005829">
    <property type="term" value="C:cytosol"/>
    <property type="evidence" value="ECO:0007669"/>
    <property type="project" value="TreeGrafter"/>
</dbReference>
<organism evidence="4 5">
    <name type="scientific">Alcanivorax borkumensis (strain ATCC 700651 / DSM 11573 / NCIMB 13689 / SK2)</name>
    <dbReference type="NCBI Taxonomy" id="393595"/>
    <lineage>
        <taxon>Bacteria</taxon>
        <taxon>Pseudomonadati</taxon>
        <taxon>Pseudomonadota</taxon>
        <taxon>Gammaproteobacteria</taxon>
        <taxon>Oceanospirillales</taxon>
        <taxon>Alcanivoracaceae</taxon>
        <taxon>Alcanivorax</taxon>
    </lineage>
</organism>
<dbReference type="InterPro" id="IPR036065">
    <property type="entry name" value="BolA-like_sf"/>
</dbReference>
<dbReference type="AlphaFoldDB" id="Q0VQ48"/>
<evidence type="ECO:0000256" key="3">
    <source>
        <dbReference type="SAM" id="MobiDB-lite"/>
    </source>
</evidence>
<reference evidence="4 5" key="1">
    <citation type="journal article" date="2006" name="Nat. Biotechnol.">
        <title>Genome sequence of the ubiquitous hydrocarbon-degrading marine bacterium Alcanivorax borkumensis.</title>
        <authorList>
            <person name="Schneiker S."/>
            <person name="Martins dos Santos V.A.P."/>
            <person name="Bartels D."/>
            <person name="Bekel T."/>
            <person name="Brecht M."/>
            <person name="Buhrmester J."/>
            <person name="Chernikova T.N."/>
            <person name="Denaro R."/>
            <person name="Ferrer M."/>
            <person name="Gertler C."/>
            <person name="Goesmann A."/>
            <person name="Golyshina O.V."/>
            <person name="Kaminski F."/>
            <person name="Khachane A.N."/>
            <person name="Lang S."/>
            <person name="Linke B."/>
            <person name="McHardy A.C."/>
            <person name="Meyer F."/>
            <person name="Nechitaylo T."/>
            <person name="Puehler A."/>
            <person name="Regenhardt D."/>
            <person name="Rupp O."/>
            <person name="Sabirova J.S."/>
            <person name="Selbitschka W."/>
            <person name="Yakimov M.M."/>
            <person name="Timmis K.N."/>
            <person name="Vorhoelter F.-J."/>
            <person name="Weidner S."/>
            <person name="Kaiser O."/>
            <person name="Golyshin P.N."/>
        </authorList>
    </citation>
    <scope>NUCLEOTIDE SEQUENCE [LARGE SCALE GENOMIC DNA]</scope>
    <source>
        <strain evidence="5">ATCC 700651 / DSM 11573 / NCIMB 13689 / SK2</strain>
    </source>
</reference>
<dbReference type="Gene3D" id="3.30.300.90">
    <property type="entry name" value="BolA-like"/>
    <property type="match status" value="1"/>
</dbReference>
<dbReference type="SUPFAM" id="SSF82657">
    <property type="entry name" value="BolA-like"/>
    <property type="match status" value="1"/>
</dbReference>
<dbReference type="PANTHER" id="PTHR46229">
    <property type="entry name" value="BOLA TRANSCRIPTION REGULATOR"/>
    <property type="match status" value="1"/>
</dbReference>
<evidence type="ECO:0000256" key="2">
    <source>
        <dbReference type="RuleBase" id="RU003860"/>
    </source>
</evidence>
<dbReference type="Pfam" id="PF01722">
    <property type="entry name" value="BolA"/>
    <property type="match status" value="1"/>
</dbReference>
<evidence type="ECO:0000313" key="4">
    <source>
        <dbReference type="EMBL" id="CAL16700.1"/>
    </source>
</evidence>
<protein>
    <submittedName>
        <fullName evidence="4">BolA protein</fullName>
    </submittedName>
</protein>
<accession>Q0VQ48</accession>
<dbReference type="RefSeq" id="WP_011588535.1">
    <property type="nucleotide sequence ID" value="NC_008260.1"/>
</dbReference>
<dbReference type="InterPro" id="IPR002634">
    <property type="entry name" value="BolA"/>
</dbReference>
<dbReference type="GO" id="GO:0006351">
    <property type="term" value="P:DNA-templated transcription"/>
    <property type="evidence" value="ECO:0007669"/>
    <property type="project" value="TreeGrafter"/>
</dbReference>
<comment type="similarity">
    <text evidence="1 2">Belongs to the BolA/IbaG family.</text>
</comment>
<dbReference type="OrthoDB" id="9801469at2"/>
<dbReference type="HOGENOM" id="CLU_109462_3_1_6"/>
<dbReference type="Proteomes" id="UP000008871">
    <property type="component" value="Chromosome"/>
</dbReference>
<gene>
    <name evidence="4" type="primary">bolA</name>
    <name evidence="4" type="ordered locus">ABO_1252</name>
</gene>
<keyword evidence="5" id="KW-1185">Reference proteome</keyword>
<evidence type="ECO:0000256" key="1">
    <source>
        <dbReference type="ARBA" id="ARBA00005578"/>
    </source>
</evidence>
<dbReference type="EMBL" id="AM286690">
    <property type="protein sequence ID" value="CAL16700.1"/>
    <property type="molecule type" value="Genomic_DNA"/>
</dbReference>
<dbReference type="STRING" id="393595.ABO_1252"/>
<dbReference type="PANTHER" id="PTHR46229:SF2">
    <property type="entry name" value="BOLA-LIKE PROTEIN 1"/>
    <property type="match status" value="1"/>
</dbReference>
<evidence type="ECO:0000313" key="5">
    <source>
        <dbReference type="Proteomes" id="UP000008871"/>
    </source>
</evidence>
<sequence length="119" mass="13061">MSVATLIERKVFEAVPVAHFALENESHKHSVPPNSETHFKLVLVSEVFAGMMPVRRHQMLYKILAEELEGPVHALALHTHTPAEWQAKGGEILASPDCLGGSKHDPQFSKGESTLGEKS</sequence>
<dbReference type="InterPro" id="IPR050961">
    <property type="entry name" value="BolA/IbaG_stress_morph_reg"/>
</dbReference>
<dbReference type="KEGG" id="abo:ABO_1252"/>
<dbReference type="eggNOG" id="COG0271">
    <property type="taxonomic scope" value="Bacteria"/>
</dbReference>
<name>Q0VQ48_ALCBS</name>
<feature type="region of interest" description="Disordered" evidence="3">
    <location>
        <begin position="96"/>
        <end position="119"/>
    </location>
</feature>